<dbReference type="Proteomes" id="UP000435649">
    <property type="component" value="Unassembled WGS sequence"/>
</dbReference>
<protein>
    <submittedName>
        <fullName evidence="1">DUF1559 domain-containing protein</fullName>
    </submittedName>
</protein>
<comment type="caution">
    <text evidence="1">The sequence shown here is derived from an EMBL/GenBank/DDBJ whole genome shotgun (WGS) entry which is preliminary data.</text>
</comment>
<gene>
    <name evidence="1" type="ORF">FYJ85_17695</name>
</gene>
<dbReference type="AlphaFoldDB" id="A0A844G7M6"/>
<dbReference type="SUPFAM" id="SSF54523">
    <property type="entry name" value="Pili subunits"/>
    <property type="match status" value="1"/>
</dbReference>
<keyword evidence="2" id="KW-1185">Reference proteome</keyword>
<organism evidence="1 2">
    <name type="scientific">Victivallis lenta</name>
    <dbReference type="NCBI Taxonomy" id="2606640"/>
    <lineage>
        <taxon>Bacteria</taxon>
        <taxon>Pseudomonadati</taxon>
        <taxon>Lentisphaerota</taxon>
        <taxon>Lentisphaeria</taxon>
        <taxon>Victivallales</taxon>
        <taxon>Victivallaceae</taxon>
        <taxon>Victivallis</taxon>
    </lineage>
</organism>
<dbReference type="InterPro" id="IPR045584">
    <property type="entry name" value="Pilin-like"/>
</dbReference>
<evidence type="ECO:0000313" key="1">
    <source>
        <dbReference type="EMBL" id="MST98872.1"/>
    </source>
</evidence>
<dbReference type="InterPro" id="IPR012902">
    <property type="entry name" value="N_methyl_site"/>
</dbReference>
<dbReference type="PANTHER" id="PTHR30093">
    <property type="entry name" value="GENERAL SECRETION PATHWAY PROTEIN G"/>
    <property type="match status" value="1"/>
</dbReference>
<reference evidence="1 2" key="1">
    <citation type="submission" date="2019-08" db="EMBL/GenBank/DDBJ databases">
        <title>In-depth cultivation of the pig gut microbiome towards novel bacterial diversity and tailored functional studies.</title>
        <authorList>
            <person name="Wylensek D."/>
            <person name="Hitch T.C.A."/>
            <person name="Clavel T."/>
        </authorList>
    </citation>
    <scope>NUCLEOTIDE SEQUENCE [LARGE SCALE GENOMIC DNA]</scope>
    <source>
        <strain evidence="1 2">BBE-744-WT-12</strain>
    </source>
</reference>
<dbReference type="Gene3D" id="3.30.700.10">
    <property type="entry name" value="Glycoprotein, Type 4 Pilin"/>
    <property type="match status" value="1"/>
</dbReference>
<proteinExistence type="predicted"/>
<name>A0A844G7M6_9BACT</name>
<dbReference type="NCBIfam" id="TIGR02532">
    <property type="entry name" value="IV_pilin_GFxxxE"/>
    <property type="match status" value="1"/>
</dbReference>
<dbReference type="EMBL" id="VUNS01000025">
    <property type="protein sequence ID" value="MST98872.1"/>
    <property type="molecule type" value="Genomic_DNA"/>
</dbReference>
<evidence type="ECO:0000313" key="2">
    <source>
        <dbReference type="Proteomes" id="UP000435649"/>
    </source>
</evidence>
<dbReference type="RefSeq" id="WP_154419912.1">
    <property type="nucleotide sequence ID" value="NZ_VUNS01000025.1"/>
</dbReference>
<sequence>MRKPFTLIELLVVIAIIAILAAMLLPALNKARSAAKNTQCLNNLKQIGVYVGMYAADYDGYFVTQPLSWDWSGGALGKIVGCYAQWDGDCPVVGSDAQKIARCPNDRKWTKWEPSYRTIGFEGLYYWAGWKQNDNWFYQKLEKIVKAAGKASNYTALVADDPGLENHVDGVRIWLNRLKANGSVSSFYDHQGNLPLTGGRAFWSDYTRRSEIWRLMGSD</sequence>
<accession>A0A844G7M6</accession>